<feature type="domain" description="UVR" evidence="2">
    <location>
        <begin position="134"/>
        <end position="169"/>
    </location>
</feature>
<evidence type="ECO:0000256" key="1">
    <source>
        <dbReference type="SAM" id="Coils"/>
    </source>
</evidence>
<dbReference type="PIRSF" id="PIRSF015034">
    <property type="entry name" value="YacH"/>
    <property type="match status" value="1"/>
</dbReference>
<dbReference type="PANTHER" id="PTHR38430">
    <property type="entry name" value="PROTEIN-ARGININE KINASE ACTIVATOR PROTEIN"/>
    <property type="match status" value="1"/>
</dbReference>
<dbReference type="InterPro" id="IPR025542">
    <property type="entry name" value="YacH"/>
</dbReference>
<comment type="caution">
    <text evidence="3">The sequence shown here is derived from an EMBL/GenBank/DDBJ whole genome shotgun (WGS) entry which is preliminary data.</text>
</comment>
<dbReference type="PANTHER" id="PTHR38430:SF1">
    <property type="entry name" value="PROTEIN-ARGININE KINASE ACTIVATOR PROTEIN"/>
    <property type="match status" value="1"/>
</dbReference>
<dbReference type="InterPro" id="IPR036876">
    <property type="entry name" value="UVR_dom_sf"/>
</dbReference>
<sequence>MICENCKQRPAKVTVTQVHNGEHFERHYCEVCANSLHPFYVEYKQDPLSLHQLLSNWFNHADQQMVQQKQQKTLECNECGWSIERFLEEGKFGCASCYESFRPHLPQVLKRLHNGNTTHIGKAPGVLGEKIALKKRIEAIRTQMKDAIEHEQFEDAAKLRDEVKELEKQLAEGGGDHYVG</sequence>
<dbReference type="EMBL" id="JACSQO010000006">
    <property type="protein sequence ID" value="MBD7945003.1"/>
    <property type="molecule type" value="Genomic_DNA"/>
</dbReference>
<dbReference type="Gene3D" id="4.10.860.10">
    <property type="entry name" value="UVR domain"/>
    <property type="match status" value="1"/>
</dbReference>
<reference evidence="3 4" key="1">
    <citation type="submission" date="2020-08" db="EMBL/GenBank/DDBJ databases">
        <title>A Genomic Blueprint of the Chicken Gut Microbiome.</title>
        <authorList>
            <person name="Gilroy R."/>
            <person name="Ravi A."/>
            <person name="Getino M."/>
            <person name="Pursley I."/>
            <person name="Horton D.L."/>
            <person name="Alikhan N.-F."/>
            <person name="Baker D."/>
            <person name="Gharbi K."/>
            <person name="Hall N."/>
            <person name="Watson M."/>
            <person name="Adriaenssens E.M."/>
            <person name="Foster-Nyarko E."/>
            <person name="Jarju S."/>
            <person name="Secka A."/>
            <person name="Antonio M."/>
            <person name="Oren A."/>
            <person name="Chaudhuri R."/>
            <person name="La Ragione R.M."/>
            <person name="Hildebrand F."/>
            <person name="Pallen M.J."/>
        </authorList>
    </citation>
    <scope>NUCLEOTIDE SEQUENCE [LARGE SCALE GENOMIC DNA]</scope>
    <source>
        <strain evidence="3 4">Sa2BUA9</strain>
    </source>
</reference>
<dbReference type="SUPFAM" id="SSF46600">
    <property type="entry name" value="C-terminal UvrC-binding domain of UvrB"/>
    <property type="match status" value="1"/>
</dbReference>
<dbReference type="RefSeq" id="WP_191697384.1">
    <property type="nucleotide sequence ID" value="NZ_JACSQO010000006.1"/>
</dbReference>
<evidence type="ECO:0000259" key="2">
    <source>
        <dbReference type="PROSITE" id="PS50151"/>
    </source>
</evidence>
<name>A0ABR8RB35_9BACI</name>
<feature type="coiled-coil region" evidence="1">
    <location>
        <begin position="149"/>
        <end position="176"/>
    </location>
</feature>
<dbReference type="Pfam" id="PF02151">
    <property type="entry name" value="UVR"/>
    <property type="match status" value="1"/>
</dbReference>
<keyword evidence="4" id="KW-1185">Reference proteome</keyword>
<dbReference type="InterPro" id="IPR001943">
    <property type="entry name" value="UVR_dom"/>
</dbReference>
<organism evidence="3 4">
    <name type="scientific">Psychrobacillus faecigallinarum</name>
    <dbReference type="NCBI Taxonomy" id="2762235"/>
    <lineage>
        <taxon>Bacteria</taxon>
        <taxon>Bacillati</taxon>
        <taxon>Bacillota</taxon>
        <taxon>Bacilli</taxon>
        <taxon>Bacillales</taxon>
        <taxon>Bacillaceae</taxon>
        <taxon>Psychrobacillus</taxon>
    </lineage>
</organism>
<dbReference type="PROSITE" id="PS50151">
    <property type="entry name" value="UVR"/>
    <property type="match status" value="1"/>
</dbReference>
<protein>
    <submittedName>
        <fullName evidence="3">UvrB/UvrC motif-containing protein</fullName>
    </submittedName>
</protein>
<evidence type="ECO:0000313" key="3">
    <source>
        <dbReference type="EMBL" id="MBD7945003.1"/>
    </source>
</evidence>
<dbReference type="Proteomes" id="UP000640786">
    <property type="component" value="Unassembled WGS sequence"/>
</dbReference>
<accession>A0ABR8RB35</accession>
<evidence type="ECO:0000313" key="4">
    <source>
        <dbReference type="Proteomes" id="UP000640786"/>
    </source>
</evidence>
<proteinExistence type="predicted"/>
<keyword evidence="1" id="KW-0175">Coiled coil</keyword>
<gene>
    <name evidence="3" type="ORF">H9650_12835</name>
</gene>